<dbReference type="InterPro" id="IPR036816">
    <property type="entry name" value="RNaseA-like_dom_sf"/>
</dbReference>
<reference evidence="2 3" key="1">
    <citation type="submission" date="2018-10" db="EMBL/GenBank/DDBJ databases">
        <title>Genome assembly for a Yunnan-Guizhou Plateau 3E fish, Anabarilius grahami (Regan), and its evolutionary and genetic applications.</title>
        <authorList>
            <person name="Jiang W."/>
        </authorList>
    </citation>
    <scope>NUCLEOTIDE SEQUENCE [LARGE SCALE GENOMIC DNA]</scope>
    <source>
        <strain evidence="2">AG-KIZ</strain>
        <tissue evidence="2">Muscle</tissue>
    </source>
</reference>
<name>A0A3N0Y2M0_ANAGA</name>
<evidence type="ECO:0000313" key="2">
    <source>
        <dbReference type="EMBL" id="ROL28504.1"/>
    </source>
</evidence>
<dbReference type="EMBL" id="RJVU01053642">
    <property type="protein sequence ID" value="ROL28504.1"/>
    <property type="molecule type" value="Genomic_DNA"/>
</dbReference>
<proteinExistence type="predicted"/>
<organism evidence="2 3">
    <name type="scientific">Anabarilius grahami</name>
    <name type="common">Kanglang fish</name>
    <name type="synonym">Barilius grahami</name>
    <dbReference type="NCBI Taxonomy" id="495550"/>
    <lineage>
        <taxon>Eukaryota</taxon>
        <taxon>Metazoa</taxon>
        <taxon>Chordata</taxon>
        <taxon>Craniata</taxon>
        <taxon>Vertebrata</taxon>
        <taxon>Euteleostomi</taxon>
        <taxon>Actinopterygii</taxon>
        <taxon>Neopterygii</taxon>
        <taxon>Teleostei</taxon>
        <taxon>Ostariophysi</taxon>
        <taxon>Cypriniformes</taxon>
        <taxon>Xenocyprididae</taxon>
        <taxon>Xenocypridinae</taxon>
        <taxon>Xenocypridinae incertae sedis</taxon>
        <taxon>Anabarilius</taxon>
    </lineage>
</organism>
<feature type="chain" id="PRO_5018075028" evidence="1">
    <location>
        <begin position="30"/>
        <end position="190"/>
    </location>
</feature>
<evidence type="ECO:0000313" key="3">
    <source>
        <dbReference type="Proteomes" id="UP000281406"/>
    </source>
</evidence>
<keyword evidence="3" id="KW-1185">Reference proteome</keyword>
<keyword evidence="1" id="KW-0732">Signal</keyword>
<dbReference type="OrthoDB" id="8892679at2759"/>
<comment type="caution">
    <text evidence="2">The sequence shown here is derived from an EMBL/GenBank/DDBJ whole genome shotgun (WGS) entry which is preliminary data.</text>
</comment>
<evidence type="ECO:0000256" key="1">
    <source>
        <dbReference type="SAM" id="SignalP"/>
    </source>
</evidence>
<dbReference type="SUPFAM" id="SSF54076">
    <property type="entry name" value="RNase A-like"/>
    <property type="match status" value="1"/>
</dbReference>
<dbReference type="Proteomes" id="UP000281406">
    <property type="component" value="Unassembled WGS sequence"/>
</dbReference>
<dbReference type="Gene3D" id="3.10.130.10">
    <property type="entry name" value="Ribonuclease A-like domain"/>
    <property type="match status" value="1"/>
</dbReference>
<feature type="signal peptide" evidence="1">
    <location>
        <begin position="1"/>
        <end position="29"/>
    </location>
</feature>
<dbReference type="AlphaFoldDB" id="A0A3N0Y2M0"/>
<protein>
    <submittedName>
        <fullName evidence="2">Uncharacterized protein</fullName>
    </submittedName>
</protein>
<sequence>MTDDPFLSTTRMRSAVLLVLLVTLIFTDASPCQEWNNNGYYKFEHRHILSDKFDTNSLDAWTDYITNKRLCDRPLQSFFEKDDEDRVKGICNGRGITYRGITYRGIRDNLCISTETFTVYIVQSKRGKCEVYSVEQRERYVVVACDIDGNQCLPVHYQTQTNEPPQGGEICQPPTSESWYSGDKEWLPFR</sequence>
<accession>A0A3N0Y2M0</accession>
<gene>
    <name evidence="2" type="ORF">DPX16_1664</name>
</gene>